<evidence type="ECO:0008006" key="4">
    <source>
        <dbReference type="Google" id="ProtNLM"/>
    </source>
</evidence>
<feature type="transmembrane region" description="Helical" evidence="1">
    <location>
        <begin position="315"/>
        <end position="336"/>
    </location>
</feature>
<feature type="transmembrane region" description="Helical" evidence="1">
    <location>
        <begin position="106"/>
        <end position="130"/>
    </location>
</feature>
<feature type="transmembrane region" description="Helical" evidence="1">
    <location>
        <begin position="212"/>
        <end position="232"/>
    </location>
</feature>
<dbReference type="AlphaFoldDB" id="A0A6B8W852"/>
<organism evidence="2 3">
    <name type="scientific">Corynebacterium occultum</name>
    <dbReference type="NCBI Taxonomy" id="2675219"/>
    <lineage>
        <taxon>Bacteria</taxon>
        <taxon>Bacillati</taxon>
        <taxon>Actinomycetota</taxon>
        <taxon>Actinomycetes</taxon>
        <taxon>Mycobacteriales</taxon>
        <taxon>Corynebacteriaceae</taxon>
        <taxon>Corynebacterium</taxon>
    </lineage>
</organism>
<keyword evidence="1" id="KW-0812">Transmembrane</keyword>
<keyword evidence="1" id="KW-0472">Membrane</keyword>
<dbReference type="EMBL" id="CP046455">
    <property type="protein sequence ID" value="QGU08127.1"/>
    <property type="molecule type" value="Genomic_DNA"/>
</dbReference>
<sequence length="582" mass="62788">MLLIFLGVVARTLVASRGWFYWDDLTLQSQARLHPSPDLELLFSGHDGHLMPAAWFLEWLLAHHAPLDWPVAVILLAVLQTVAAAAVGWASWVLCPRSFRVCRLRLPWAGLPLLCYLVTPLTLSASTWLAAVVNALPMHAGLAMMMGHAVLWFRSYTAHGARRNVHLFAIIAWLFFALIFNERALLLGPVVIFTLCCFTLSSPITPVRARKGMTLLSVVLAIPSICWALLYLRLLGNPRELPNGESTTGHTSFPDLLEHGYLHSLLPTAVGGPWQWERWHPGPPFASPGGWAIIAGLVVVLGIAIWTARQYPRLLLVWLPTLLYPLLPLLALLLVRSGPETAAEITQTLRHLSEVAVLAALALAVVLNHRTRPFHPGAGVPLLIFLVSALLSTLSYTAVWADQPGRTYFSNLRTQLSARGEPILDQAVPLEVLLPVVHPHNQLSHLLPGATAPTTTTPVLVDAQGMLIDAVLSGSRSTLPGETPGCGTLVGAEGVSMGLDGPLLERDWVVEFNYFAEHPGAVELSLDGEPSLVPLVAGLNQVFVSVVGGGESLQLRPTPGVGEFCVADSHLGILVPGASLSG</sequence>
<feature type="transmembrane region" description="Helical" evidence="1">
    <location>
        <begin position="379"/>
        <end position="401"/>
    </location>
</feature>
<keyword evidence="3" id="KW-1185">Reference proteome</keyword>
<keyword evidence="1" id="KW-1133">Transmembrane helix</keyword>
<feature type="transmembrane region" description="Helical" evidence="1">
    <location>
        <begin position="165"/>
        <end position="180"/>
    </location>
</feature>
<feature type="transmembrane region" description="Helical" evidence="1">
    <location>
        <begin position="186"/>
        <end position="205"/>
    </location>
</feature>
<dbReference type="KEGG" id="cok:COCCU_11075"/>
<protein>
    <recommendedName>
        <fullName evidence="4">Glycosyltransferase RgtA/B/C/D-like domain-containing protein</fullName>
    </recommendedName>
</protein>
<feature type="transmembrane region" description="Helical" evidence="1">
    <location>
        <begin position="348"/>
        <end position="367"/>
    </location>
</feature>
<evidence type="ECO:0000313" key="2">
    <source>
        <dbReference type="EMBL" id="QGU08127.1"/>
    </source>
</evidence>
<evidence type="ECO:0000256" key="1">
    <source>
        <dbReference type="SAM" id="Phobius"/>
    </source>
</evidence>
<gene>
    <name evidence="2" type="ORF">COCCU_11075</name>
</gene>
<reference evidence="2 3" key="1">
    <citation type="submission" date="2019-11" db="EMBL/GenBank/DDBJ databases">
        <title>Complete genome sequence of Corynebacterium kalinowskii 1959, a novel Corynebacterium species isolated from soil of a small paddock in Vilsendorf, Germany.</title>
        <authorList>
            <person name="Schaffert L."/>
            <person name="Ruwe M."/>
            <person name="Milse J."/>
            <person name="Hanuschka K."/>
            <person name="Ortseifen V."/>
            <person name="Droste J."/>
            <person name="Brandt D."/>
            <person name="Schlueter L."/>
            <person name="Kutter Y."/>
            <person name="Vinke S."/>
            <person name="Viehoefer P."/>
            <person name="Jacob L."/>
            <person name="Luebke N.-C."/>
            <person name="Schulte-Berndt E."/>
            <person name="Hain C."/>
            <person name="Linder M."/>
            <person name="Schmidt P."/>
            <person name="Wollenschlaeger L."/>
            <person name="Luttermann T."/>
            <person name="Thieme E."/>
            <person name="Hassa J."/>
            <person name="Haak M."/>
            <person name="Wittchen M."/>
            <person name="Mentz A."/>
            <person name="Persicke M."/>
            <person name="Busche T."/>
            <person name="Ruckert C."/>
        </authorList>
    </citation>
    <scope>NUCLEOTIDE SEQUENCE [LARGE SCALE GENOMIC DNA]</scope>
    <source>
        <strain evidence="2 3">2039</strain>
    </source>
</reference>
<feature type="transmembrane region" description="Helical" evidence="1">
    <location>
        <begin position="289"/>
        <end position="308"/>
    </location>
</feature>
<proteinExistence type="predicted"/>
<feature type="transmembrane region" description="Helical" evidence="1">
    <location>
        <begin position="69"/>
        <end position="94"/>
    </location>
</feature>
<accession>A0A6B8W852</accession>
<evidence type="ECO:0000313" key="3">
    <source>
        <dbReference type="Proteomes" id="UP000424462"/>
    </source>
</evidence>
<dbReference type="Proteomes" id="UP000424462">
    <property type="component" value="Chromosome"/>
</dbReference>
<feature type="transmembrane region" description="Helical" evidence="1">
    <location>
        <begin position="136"/>
        <end position="153"/>
    </location>
</feature>
<name>A0A6B8W852_9CORY</name>